<dbReference type="InterPro" id="IPR044119">
    <property type="entry name" value="Adenylation_LigC-like"/>
</dbReference>
<evidence type="ECO:0000256" key="3">
    <source>
        <dbReference type="ARBA" id="ARBA00034003"/>
    </source>
</evidence>
<reference evidence="5" key="1">
    <citation type="submission" date="2022-06" db="EMBL/GenBank/DDBJ databases">
        <title>Genome public.</title>
        <authorList>
            <person name="Sun Q."/>
        </authorList>
    </citation>
    <scope>NUCLEOTIDE SEQUENCE</scope>
    <source>
        <strain evidence="5">CWNU-1</strain>
    </source>
</reference>
<protein>
    <submittedName>
        <fullName evidence="5">ATP-dependent DNA ligase</fullName>
    </submittedName>
</protein>
<name>A0ABT0V208_9ACTN</name>
<evidence type="ECO:0000259" key="4">
    <source>
        <dbReference type="PROSITE" id="PS50160"/>
    </source>
</evidence>
<dbReference type="InterPro" id="IPR050191">
    <property type="entry name" value="ATP-dep_DNA_ligase"/>
</dbReference>
<comment type="similarity">
    <text evidence="1">Belongs to the ATP-dependent DNA ligase family.</text>
</comment>
<dbReference type="PANTHER" id="PTHR45674">
    <property type="entry name" value="DNA LIGASE 1/3 FAMILY MEMBER"/>
    <property type="match status" value="1"/>
</dbReference>
<gene>
    <name evidence="5" type="ORF">NBG84_37535</name>
</gene>
<dbReference type="SUPFAM" id="SSF56091">
    <property type="entry name" value="DNA ligase/mRNA capping enzyme, catalytic domain"/>
    <property type="match status" value="1"/>
</dbReference>
<comment type="catalytic activity">
    <reaction evidence="3">
        <text>ATP + (deoxyribonucleotide)n-3'-hydroxyl + 5'-phospho-(deoxyribonucleotide)m = (deoxyribonucleotide)n+m + AMP + diphosphate.</text>
        <dbReference type="EC" id="6.5.1.1"/>
    </reaction>
</comment>
<comment type="caution">
    <text evidence="5">The sequence shown here is derived from an EMBL/GenBank/DDBJ whole genome shotgun (WGS) entry which is preliminary data.</text>
</comment>
<evidence type="ECO:0000256" key="2">
    <source>
        <dbReference type="ARBA" id="ARBA00022598"/>
    </source>
</evidence>
<dbReference type="PANTHER" id="PTHR45674:SF4">
    <property type="entry name" value="DNA LIGASE 1"/>
    <property type="match status" value="1"/>
</dbReference>
<sequence length="325" mass="35511">MRLSPPVHPMLARSVNELPRARAADRSVFEQKVDGYRVVVFARPGAGFVQSRRGADLSGAFPEIARAAAGLGVEVVLDAELVVFNQQRLDFPALQQRARRRGASAELAARDQPAHLVMFDVLELSGTVLLDRPLHERRTVLENLFVARELGAPWALCPQTADREVARGWLDPAWGAVGVEGVMIKNVMQRYLPGERGWLKLRARMSAEGVIGGVTGEVGAPHAVLLGRFDTGGGLRLIARSTPLSSSAVVELGAVLRPAGAEHPWSERRFAAAWGSREPLDFQVVVPELVAEFAADTAVDRGRYRHPVRYLRLRDDMSVQDLSGP</sequence>
<evidence type="ECO:0000256" key="1">
    <source>
        <dbReference type="ARBA" id="ARBA00007572"/>
    </source>
</evidence>
<dbReference type="CDD" id="cd07905">
    <property type="entry name" value="Adenylation_DNA_ligase_LigC"/>
    <property type="match status" value="1"/>
</dbReference>
<dbReference type="PROSITE" id="PS50160">
    <property type="entry name" value="DNA_LIGASE_A3"/>
    <property type="match status" value="1"/>
</dbReference>
<dbReference type="Gene3D" id="2.40.50.140">
    <property type="entry name" value="Nucleic acid-binding proteins"/>
    <property type="match status" value="1"/>
</dbReference>
<feature type="domain" description="ATP-dependent DNA ligase family profile" evidence="4">
    <location>
        <begin position="107"/>
        <end position="236"/>
    </location>
</feature>
<accession>A0ABT0V208</accession>
<dbReference type="InterPro" id="IPR012310">
    <property type="entry name" value="DNA_ligase_ATP-dep_cent"/>
</dbReference>
<proteinExistence type="inferred from homology"/>
<evidence type="ECO:0000313" key="5">
    <source>
        <dbReference type="EMBL" id="MCM2393910.1"/>
    </source>
</evidence>
<evidence type="ECO:0000313" key="6">
    <source>
        <dbReference type="Proteomes" id="UP001431429"/>
    </source>
</evidence>
<dbReference type="CDD" id="cd07970">
    <property type="entry name" value="OBF_DNA_ligase_LigC"/>
    <property type="match status" value="1"/>
</dbReference>
<dbReference type="EMBL" id="JAMQAW010000095">
    <property type="protein sequence ID" value="MCM2393910.1"/>
    <property type="molecule type" value="Genomic_DNA"/>
</dbReference>
<keyword evidence="6" id="KW-1185">Reference proteome</keyword>
<dbReference type="InterPro" id="IPR012340">
    <property type="entry name" value="NA-bd_OB-fold"/>
</dbReference>
<dbReference type="Gene3D" id="3.30.470.30">
    <property type="entry name" value="DNA ligase/mRNA capping enzyme"/>
    <property type="match status" value="1"/>
</dbReference>
<organism evidence="5 6">
    <name type="scientific">Streptomyces albipurpureus</name>
    <dbReference type="NCBI Taxonomy" id="2897419"/>
    <lineage>
        <taxon>Bacteria</taxon>
        <taxon>Bacillati</taxon>
        <taxon>Actinomycetota</taxon>
        <taxon>Actinomycetes</taxon>
        <taxon>Kitasatosporales</taxon>
        <taxon>Streptomycetaceae</taxon>
        <taxon>Streptomyces</taxon>
    </lineage>
</organism>
<dbReference type="Proteomes" id="UP001431429">
    <property type="component" value="Unassembled WGS sequence"/>
</dbReference>
<dbReference type="InterPro" id="IPR044117">
    <property type="entry name" value="OBF_LigC-like"/>
</dbReference>
<dbReference type="RefSeq" id="WP_250924201.1">
    <property type="nucleotide sequence ID" value="NZ_JAMQAW010000095.1"/>
</dbReference>
<dbReference type="GO" id="GO:0016874">
    <property type="term" value="F:ligase activity"/>
    <property type="evidence" value="ECO:0007669"/>
    <property type="project" value="UniProtKB-KW"/>
</dbReference>
<keyword evidence="2 5" id="KW-0436">Ligase</keyword>
<dbReference type="Pfam" id="PF01068">
    <property type="entry name" value="DNA_ligase_A_M"/>
    <property type="match status" value="1"/>
</dbReference>